<evidence type="ECO:0000313" key="2">
    <source>
        <dbReference type="Proteomes" id="UP000198636"/>
    </source>
</evidence>
<dbReference type="RefSeq" id="WP_091543018.1">
    <property type="nucleotide sequence ID" value="NZ_FMUS01000012.1"/>
</dbReference>
<name>A0A1G5HLZ6_9FIRM</name>
<dbReference type="EMBL" id="FMUS01000012">
    <property type="protein sequence ID" value="SCY64783.1"/>
    <property type="molecule type" value="Genomic_DNA"/>
</dbReference>
<reference evidence="1 2" key="1">
    <citation type="submission" date="2016-10" db="EMBL/GenBank/DDBJ databases">
        <authorList>
            <person name="de Groot N.N."/>
        </authorList>
    </citation>
    <scope>NUCLEOTIDE SEQUENCE [LARGE SCALE GENOMIC DNA]</scope>
    <source>
        <strain evidence="1 2">DSM 18978</strain>
    </source>
</reference>
<protein>
    <submittedName>
        <fullName evidence="1">Uncharacterized protein</fullName>
    </submittedName>
</protein>
<gene>
    <name evidence="1" type="ORF">SAMN03080606_02042</name>
</gene>
<dbReference type="Proteomes" id="UP000198636">
    <property type="component" value="Unassembled WGS sequence"/>
</dbReference>
<proteinExistence type="predicted"/>
<evidence type="ECO:0000313" key="1">
    <source>
        <dbReference type="EMBL" id="SCY64783.1"/>
    </source>
</evidence>
<keyword evidence="2" id="KW-1185">Reference proteome</keyword>
<dbReference type="STRING" id="1120976.SAMN03080606_02042"/>
<dbReference type="AlphaFoldDB" id="A0A1G5HLZ6"/>
<accession>A0A1G5HLZ6</accession>
<sequence>MKKLCVFISLLLLVGAFIYITNVNYTHVQNQFHEEHAITKLLNEKPMFKDFPKKNGITKHVNIKNESTYYNNVMAELKTIIERIDEETYSVTFIKSWNLLINDEKVESYWIYEVQPEAMMLVRHQDKDDLINLLNNF</sequence>
<organism evidence="1 2">
    <name type="scientific">Alkaliphilus peptidifermentans DSM 18978</name>
    <dbReference type="NCBI Taxonomy" id="1120976"/>
    <lineage>
        <taxon>Bacteria</taxon>
        <taxon>Bacillati</taxon>
        <taxon>Bacillota</taxon>
        <taxon>Clostridia</taxon>
        <taxon>Peptostreptococcales</taxon>
        <taxon>Natronincolaceae</taxon>
        <taxon>Alkaliphilus</taxon>
    </lineage>
</organism>